<comment type="caution">
    <text evidence="2">The sequence shown here is derived from an EMBL/GenBank/DDBJ whole genome shotgun (WGS) entry which is preliminary data.</text>
</comment>
<feature type="compositionally biased region" description="Basic and acidic residues" evidence="1">
    <location>
        <begin position="11"/>
        <end position="24"/>
    </location>
</feature>
<dbReference type="Proteomes" id="UP001283361">
    <property type="component" value="Unassembled WGS sequence"/>
</dbReference>
<dbReference type="AlphaFoldDB" id="A0AAE1DVM9"/>
<proteinExistence type="predicted"/>
<evidence type="ECO:0000256" key="1">
    <source>
        <dbReference type="SAM" id="MobiDB-lite"/>
    </source>
</evidence>
<reference evidence="2" key="1">
    <citation type="journal article" date="2023" name="G3 (Bethesda)">
        <title>A reference genome for the long-term kleptoplast-retaining sea slug Elysia crispata morphotype clarki.</title>
        <authorList>
            <person name="Eastman K.E."/>
            <person name="Pendleton A.L."/>
            <person name="Shaikh M.A."/>
            <person name="Suttiyut T."/>
            <person name="Ogas R."/>
            <person name="Tomko P."/>
            <person name="Gavelis G."/>
            <person name="Widhalm J.R."/>
            <person name="Wisecaver J.H."/>
        </authorList>
    </citation>
    <scope>NUCLEOTIDE SEQUENCE</scope>
    <source>
        <strain evidence="2">ECLA1</strain>
    </source>
</reference>
<dbReference type="EMBL" id="JAWDGP010002216">
    <property type="protein sequence ID" value="KAK3784741.1"/>
    <property type="molecule type" value="Genomic_DNA"/>
</dbReference>
<accession>A0AAE1DVM9</accession>
<gene>
    <name evidence="2" type="ORF">RRG08_032194</name>
</gene>
<keyword evidence="3" id="KW-1185">Reference proteome</keyword>
<evidence type="ECO:0000313" key="3">
    <source>
        <dbReference type="Proteomes" id="UP001283361"/>
    </source>
</evidence>
<sequence length="88" mass="9826">MKKLRLTKKGSAAEKETVRGERRGRGQLSIKDTLDLFTLGRPESASLHRLRTCQDQAFIWELDSLHNSAGPAALGLELREACCIGRDF</sequence>
<evidence type="ECO:0000313" key="2">
    <source>
        <dbReference type="EMBL" id="KAK3784741.1"/>
    </source>
</evidence>
<feature type="region of interest" description="Disordered" evidence="1">
    <location>
        <begin position="1"/>
        <end position="24"/>
    </location>
</feature>
<organism evidence="2 3">
    <name type="scientific">Elysia crispata</name>
    <name type="common">lettuce slug</name>
    <dbReference type="NCBI Taxonomy" id="231223"/>
    <lineage>
        <taxon>Eukaryota</taxon>
        <taxon>Metazoa</taxon>
        <taxon>Spiralia</taxon>
        <taxon>Lophotrochozoa</taxon>
        <taxon>Mollusca</taxon>
        <taxon>Gastropoda</taxon>
        <taxon>Heterobranchia</taxon>
        <taxon>Euthyneura</taxon>
        <taxon>Panpulmonata</taxon>
        <taxon>Sacoglossa</taxon>
        <taxon>Placobranchoidea</taxon>
        <taxon>Plakobranchidae</taxon>
        <taxon>Elysia</taxon>
    </lineage>
</organism>
<name>A0AAE1DVM9_9GAST</name>
<protein>
    <submittedName>
        <fullName evidence="2">Uncharacterized protein</fullName>
    </submittedName>
</protein>